<evidence type="ECO:0000313" key="2">
    <source>
        <dbReference type="EMBL" id="KEZ12158.1"/>
    </source>
</evidence>
<gene>
    <name evidence="2" type="ORF">CP98_05126</name>
</gene>
<proteinExistence type="predicted"/>
<name>A0A084E2G6_SPHYA</name>
<dbReference type="EMBL" id="JGVR01000067">
    <property type="protein sequence ID" value="KEZ12158.1"/>
    <property type="molecule type" value="Genomic_DNA"/>
</dbReference>
<evidence type="ECO:0000256" key="1">
    <source>
        <dbReference type="SAM" id="MobiDB-lite"/>
    </source>
</evidence>
<evidence type="ECO:0000313" key="3">
    <source>
        <dbReference type="Proteomes" id="UP000028534"/>
    </source>
</evidence>
<reference evidence="2 3" key="1">
    <citation type="submission" date="2014-03" db="EMBL/GenBank/DDBJ databases">
        <title>Genome sequence of Sphingobium yanoikuyae B1.</title>
        <authorList>
            <person name="Gan H.M."/>
            <person name="Gan H.Y."/>
            <person name="Savka M.A."/>
        </authorList>
    </citation>
    <scope>NUCLEOTIDE SEQUENCE [LARGE SCALE GENOMIC DNA]</scope>
    <source>
        <strain evidence="2 3">B1</strain>
    </source>
</reference>
<dbReference type="Proteomes" id="UP000028534">
    <property type="component" value="Unassembled WGS sequence"/>
</dbReference>
<accession>A0A084E2G6</accession>
<dbReference type="AlphaFoldDB" id="A0A084E2G6"/>
<protein>
    <submittedName>
        <fullName evidence="2">Uncharacterized protein</fullName>
    </submittedName>
</protein>
<dbReference type="eggNOG" id="ENOG50319P4">
    <property type="taxonomic scope" value="Bacteria"/>
</dbReference>
<organism evidence="2 3">
    <name type="scientific">Sphingobium yanoikuyae</name>
    <name type="common">Sphingomonas yanoikuyae</name>
    <dbReference type="NCBI Taxonomy" id="13690"/>
    <lineage>
        <taxon>Bacteria</taxon>
        <taxon>Pseudomonadati</taxon>
        <taxon>Pseudomonadota</taxon>
        <taxon>Alphaproteobacteria</taxon>
        <taxon>Sphingomonadales</taxon>
        <taxon>Sphingomonadaceae</taxon>
        <taxon>Sphingobium</taxon>
    </lineage>
</organism>
<sequence length="213" mass="22132">MGTQLAVHARTGGATNGGVGRDELDVVLVEVAILQRDVEVVGHRVTHAGDRLPGETGVAVVHQVVGQLATRHADTAADEALQAIIGTEVEQAVQHERESRRSAAEAALVEVDLGALVSGFGFEAEATEVVTDIRVEIITLVVVSRHGVAGGASITGGEGDVLIFNDHHAGVDADIPAVVARQGRGGQGTGRKRSREGKLPHLNSPFKSVTKDC</sequence>
<comment type="caution">
    <text evidence="2">The sequence shown here is derived from an EMBL/GenBank/DDBJ whole genome shotgun (WGS) entry which is preliminary data.</text>
</comment>
<feature type="region of interest" description="Disordered" evidence="1">
    <location>
        <begin position="180"/>
        <end position="213"/>
    </location>
</feature>